<evidence type="ECO:0000313" key="4">
    <source>
        <dbReference type="Proteomes" id="UP000076078"/>
    </source>
</evidence>
<organism evidence="3 4">
    <name type="scientific">Tieghemostelium lacteum</name>
    <name type="common">Slime mold</name>
    <name type="synonym">Dictyostelium lacteum</name>
    <dbReference type="NCBI Taxonomy" id="361077"/>
    <lineage>
        <taxon>Eukaryota</taxon>
        <taxon>Amoebozoa</taxon>
        <taxon>Evosea</taxon>
        <taxon>Eumycetozoa</taxon>
        <taxon>Dictyostelia</taxon>
        <taxon>Dictyosteliales</taxon>
        <taxon>Raperosteliaceae</taxon>
        <taxon>Tieghemostelium</taxon>
    </lineage>
</organism>
<dbReference type="Proteomes" id="UP000076078">
    <property type="component" value="Unassembled WGS sequence"/>
</dbReference>
<dbReference type="OMA" id="HIVPMEY"/>
<dbReference type="Gene3D" id="3.60.21.10">
    <property type="match status" value="1"/>
</dbReference>
<feature type="signal peptide" evidence="1">
    <location>
        <begin position="1"/>
        <end position="22"/>
    </location>
</feature>
<dbReference type="EMBL" id="LODT01000042">
    <property type="protein sequence ID" value="KYQ89102.1"/>
    <property type="molecule type" value="Genomic_DNA"/>
</dbReference>
<evidence type="ECO:0000313" key="3">
    <source>
        <dbReference type="EMBL" id="KYQ89102.1"/>
    </source>
</evidence>
<keyword evidence="1" id="KW-0732">Signal</keyword>
<dbReference type="CDD" id="cd07383">
    <property type="entry name" value="MPP_Dcr2"/>
    <property type="match status" value="1"/>
</dbReference>
<dbReference type="OrthoDB" id="783096at2759"/>
<name>A0A151Z564_TIELA</name>
<dbReference type="InterPro" id="IPR004843">
    <property type="entry name" value="Calcineurin-like_PHP"/>
</dbReference>
<feature type="domain" description="Calcineurin-like phosphoesterase" evidence="2">
    <location>
        <begin position="42"/>
        <end position="283"/>
    </location>
</feature>
<dbReference type="FunFam" id="3.60.21.10:FF:000172">
    <property type="entry name" value="Predicted protein"/>
    <property type="match status" value="1"/>
</dbReference>
<dbReference type="InterPro" id="IPR011230">
    <property type="entry name" value="PAP14/16/28/29"/>
</dbReference>
<dbReference type="AlphaFoldDB" id="A0A151Z564"/>
<protein>
    <submittedName>
        <fullName evidence="3">Metallophosphoesterase domain-containing protein</fullName>
    </submittedName>
</protein>
<gene>
    <name evidence="3" type="ORF">DLAC_10334</name>
</gene>
<dbReference type="GO" id="GO:0005737">
    <property type="term" value="C:cytoplasm"/>
    <property type="evidence" value="ECO:0007669"/>
    <property type="project" value="TreeGrafter"/>
</dbReference>
<sequence>MWWYQHIIIVIVLLITITIVENVELNYLNNVNTLYFNENSQFKIIQFTDLHYGEGESTDWGPEQDINSTRVMNTILDFESPVDLIVFTGDLVTGNNVVSNATKYWQEAVQVAIDRSIPWIVAFGNHDDLSSGTGGSRDDLMAFDQSLGSLSQFGPLSIPGVSNYYINLQNSMHEMIGRLWVFDSGDGSCPPGNDGRFTGSKYQCNTYITNEQIQWYLNESDPTLFAMAFFHIPLQEYMDLWNYQTCFGYNNDSVACQPVNEGLYNAFEKVGDVKVVTVGHNHGNDYIGSIPGHNITMCYGRHSGYGGYGTWERGARVFQLQANPFTNDITYETWIRYETGQLQFQQPIHYPNQTNPQTQCTV</sequence>
<comment type="caution">
    <text evidence="3">The sequence shown here is derived from an EMBL/GenBank/DDBJ whole genome shotgun (WGS) entry which is preliminary data.</text>
</comment>
<dbReference type="SUPFAM" id="SSF56300">
    <property type="entry name" value="Metallo-dependent phosphatases"/>
    <property type="match status" value="1"/>
</dbReference>
<dbReference type="GO" id="GO:0016788">
    <property type="term" value="F:hydrolase activity, acting on ester bonds"/>
    <property type="evidence" value="ECO:0007669"/>
    <property type="project" value="TreeGrafter"/>
</dbReference>
<dbReference type="Pfam" id="PF00149">
    <property type="entry name" value="Metallophos"/>
    <property type="match status" value="1"/>
</dbReference>
<dbReference type="InterPro" id="IPR029052">
    <property type="entry name" value="Metallo-depent_PP-like"/>
</dbReference>
<reference evidence="3 4" key="1">
    <citation type="submission" date="2015-12" db="EMBL/GenBank/DDBJ databases">
        <title>Dictyostelia acquired genes for synthesis and detection of signals that induce cell-type specialization by lateral gene transfer from prokaryotes.</title>
        <authorList>
            <person name="Gloeckner G."/>
            <person name="Schaap P."/>
        </authorList>
    </citation>
    <scope>NUCLEOTIDE SEQUENCE [LARGE SCALE GENOMIC DNA]</scope>
    <source>
        <strain evidence="3 4">TK</strain>
    </source>
</reference>
<dbReference type="PANTHER" id="PTHR32440">
    <property type="entry name" value="PHOSPHATASE DCR2-RELATED-RELATED"/>
    <property type="match status" value="1"/>
</dbReference>
<feature type="chain" id="PRO_5007592899" evidence="1">
    <location>
        <begin position="23"/>
        <end position="362"/>
    </location>
</feature>
<accession>A0A151Z564</accession>
<evidence type="ECO:0000256" key="1">
    <source>
        <dbReference type="SAM" id="SignalP"/>
    </source>
</evidence>
<evidence type="ECO:0000259" key="2">
    <source>
        <dbReference type="Pfam" id="PF00149"/>
    </source>
</evidence>
<dbReference type="InParanoid" id="A0A151Z564"/>
<dbReference type="STRING" id="361077.A0A151Z564"/>
<keyword evidence="4" id="KW-1185">Reference proteome</keyword>
<dbReference type="PIRSF" id="PIRSF030250">
    <property type="entry name" value="Ptase_At2g46880"/>
    <property type="match status" value="1"/>
</dbReference>
<dbReference type="PANTHER" id="PTHR32440:SF11">
    <property type="entry name" value="METALLOPHOSPHOESTERASE DOMAIN-CONTAINING PROTEIN"/>
    <property type="match status" value="1"/>
</dbReference>
<proteinExistence type="predicted"/>